<dbReference type="CDD" id="cd04604">
    <property type="entry name" value="CBS_pair_SIS_assoc"/>
    <property type="match status" value="1"/>
</dbReference>
<evidence type="ECO:0000313" key="11">
    <source>
        <dbReference type="Proteomes" id="UP000014400"/>
    </source>
</evidence>
<dbReference type="InterPro" id="IPR046348">
    <property type="entry name" value="SIS_dom_sf"/>
</dbReference>
<dbReference type="InterPro" id="IPR001347">
    <property type="entry name" value="SIS_dom"/>
</dbReference>
<dbReference type="SMART" id="SM00116">
    <property type="entry name" value="CBS"/>
    <property type="match status" value="2"/>
</dbReference>
<dbReference type="EMBL" id="ATCF01000017">
    <property type="protein sequence ID" value="EPD99222.1"/>
    <property type="molecule type" value="Genomic_DNA"/>
</dbReference>
<dbReference type="InterPro" id="IPR046342">
    <property type="entry name" value="CBS_dom_sf"/>
</dbReference>
<dbReference type="PIRSF" id="PIRSF004692">
    <property type="entry name" value="KdsD_KpsF"/>
    <property type="match status" value="1"/>
</dbReference>
<sequence length="324" mass="34358">MSMTDDEILAEGCRVFNLERQALEKVENDLGAPFVAAVRLILQTKGNVIFSGVGKSGHIGRKLAATFSSTGTTSFFVHSDEAAHGDLGMIRPGDVFVGISFSGESSELMTCVPALKAMGIPIIAMTGKPRSSLARVADVALVTAIDREACPLNLAPTASTTVTMALGDAIAGALIIAKSFSAEDFARSHPAGALGRRLLMKVSDVMRGPENLPTVGLDDPAMDALDVLAKKHLGCFVVTDHGKLAGIFTEGDFIRALKNDTDLKSLKARDLMNPTPKSVQADESAFYAMSLIRKFQINQLVVVDDRNAVVGLVHIHDLVAAKIN</sequence>
<dbReference type="GO" id="GO:0005975">
    <property type="term" value="P:carbohydrate metabolic process"/>
    <property type="evidence" value="ECO:0007669"/>
    <property type="project" value="InterPro"/>
</dbReference>
<reference evidence="10 11" key="1">
    <citation type="submission" date="2013-04" db="EMBL/GenBank/DDBJ databases">
        <title>The Genome Sequence of Sutterella wadsworthensis HGA0223.</title>
        <authorList>
            <consortium name="The Broad Institute Genomics Platform"/>
            <person name="Earl A."/>
            <person name="Ward D."/>
            <person name="Feldgarden M."/>
            <person name="Gevers D."/>
            <person name="Schmidt T.M."/>
            <person name="Dover J."/>
            <person name="Dai D."/>
            <person name="Walker B."/>
            <person name="Young S."/>
            <person name="Zeng Q."/>
            <person name="Gargeya S."/>
            <person name="Fitzgerald M."/>
            <person name="Haas B."/>
            <person name="Abouelleil A."/>
            <person name="Allen A.W."/>
            <person name="Alvarado L."/>
            <person name="Arachchi H.M."/>
            <person name="Berlin A.M."/>
            <person name="Chapman S.B."/>
            <person name="Gainer-Dewar J."/>
            <person name="Goldberg J."/>
            <person name="Griggs A."/>
            <person name="Gujja S."/>
            <person name="Hansen M."/>
            <person name="Howarth C."/>
            <person name="Imamovic A."/>
            <person name="Ireland A."/>
            <person name="Larimer J."/>
            <person name="McCowan C."/>
            <person name="Murphy C."/>
            <person name="Pearson M."/>
            <person name="Poon T.W."/>
            <person name="Priest M."/>
            <person name="Roberts A."/>
            <person name="Saif S."/>
            <person name="Shea T."/>
            <person name="Sisk P."/>
            <person name="Sykes S."/>
            <person name="Wortman J."/>
            <person name="Nusbaum C."/>
            <person name="Birren B."/>
        </authorList>
    </citation>
    <scope>NUCLEOTIDE SEQUENCE [LARGE SCALE GENOMIC DNA]</scope>
    <source>
        <strain evidence="10 11">HGA0223</strain>
    </source>
</reference>
<dbReference type="eggNOG" id="COG0794">
    <property type="taxonomic scope" value="Bacteria"/>
</dbReference>
<feature type="site" description="Catalytically relevant" evidence="6">
    <location>
        <position position="107"/>
    </location>
</feature>
<dbReference type="GO" id="GO:1901135">
    <property type="term" value="P:carbohydrate derivative metabolic process"/>
    <property type="evidence" value="ECO:0007669"/>
    <property type="project" value="InterPro"/>
</dbReference>
<dbReference type="InterPro" id="IPR004800">
    <property type="entry name" value="KdsD/KpsF-type"/>
</dbReference>
<keyword evidence="5" id="KW-0862">Zinc</keyword>
<dbReference type="InterPro" id="IPR000644">
    <property type="entry name" value="CBS_dom"/>
</dbReference>
<feature type="binding site" evidence="5">
    <location>
        <position position="78"/>
    </location>
    <ligand>
        <name>Zn(2+)</name>
        <dbReference type="ChEBI" id="CHEBI:29105"/>
    </ligand>
</feature>
<dbReference type="FunFam" id="3.40.50.10490:FF:000011">
    <property type="entry name" value="Arabinose 5-phosphate isomerase"/>
    <property type="match status" value="1"/>
</dbReference>
<dbReference type="NCBIfam" id="TIGR00393">
    <property type="entry name" value="kpsF"/>
    <property type="match status" value="1"/>
</dbReference>
<comment type="similarity">
    <text evidence="1 4">Belongs to the SIS family. GutQ/KpsF subfamily.</text>
</comment>
<evidence type="ECO:0000256" key="4">
    <source>
        <dbReference type="PIRNR" id="PIRNR004692"/>
    </source>
</evidence>
<dbReference type="PROSITE" id="PS51464">
    <property type="entry name" value="SIS"/>
    <property type="match status" value="1"/>
</dbReference>
<name>S3BYV3_9BURK</name>
<dbReference type="InterPro" id="IPR050986">
    <property type="entry name" value="GutQ/KpsF_isomerases"/>
</dbReference>
<keyword evidence="11" id="KW-1185">Reference proteome</keyword>
<dbReference type="GO" id="GO:0046872">
    <property type="term" value="F:metal ion binding"/>
    <property type="evidence" value="ECO:0007669"/>
    <property type="project" value="UniProtKB-KW"/>
</dbReference>
<evidence type="ECO:0000256" key="1">
    <source>
        <dbReference type="ARBA" id="ARBA00008165"/>
    </source>
</evidence>
<accession>S3BYV3</accession>
<feature type="domain" description="CBS" evidence="8">
    <location>
        <begin position="206"/>
        <end position="263"/>
    </location>
</feature>
<feature type="site" description="Catalytically relevant" evidence="6">
    <location>
        <position position="189"/>
    </location>
</feature>
<feature type="domain" description="CBS" evidence="8">
    <location>
        <begin position="272"/>
        <end position="324"/>
    </location>
</feature>
<dbReference type="InterPro" id="IPR035474">
    <property type="entry name" value="SIS_Kpsf"/>
</dbReference>
<gene>
    <name evidence="10" type="ORF">HMPREF1476_01259</name>
</gene>
<dbReference type="Proteomes" id="UP000014400">
    <property type="component" value="Unassembled WGS sequence"/>
</dbReference>
<evidence type="ECO:0000256" key="3">
    <source>
        <dbReference type="ARBA" id="ARBA00023122"/>
    </source>
</evidence>
<evidence type="ECO:0000256" key="5">
    <source>
        <dbReference type="PIRSR" id="PIRSR004692-2"/>
    </source>
</evidence>
<evidence type="ECO:0000256" key="2">
    <source>
        <dbReference type="ARBA" id="ARBA00022737"/>
    </source>
</evidence>
<organism evidence="10 11">
    <name type="scientific">Sutterella wadsworthensis HGA0223</name>
    <dbReference type="NCBI Taxonomy" id="1203554"/>
    <lineage>
        <taxon>Bacteria</taxon>
        <taxon>Pseudomonadati</taxon>
        <taxon>Pseudomonadota</taxon>
        <taxon>Betaproteobacteria</taxon>
        <taxon>Burkholderiales</taxon>
        <taxon>Sutterellaceae</taxon>
        <taxon>Sutterella</taxon>
    </lineage>
</organism>
<dbReference type="Gene3D" id="3.10.580.10">
    <property type="entry name" value="CBS-domain"/>
    <property type="match status" value="1"/>
</dbReference>
<dbReference type="Gene3D" id="3.40.50.10490">
    <property type="entry name" value="Glucose-6-phosphate isomerase like protein, domain 1"/>
    <property type="match status" value="1"/>
</dbReference>
<feature type="site" description="Catalytically relevant" evidence="6">
    <location>
        <position position="148"/>
    </location>
</feature>
<dbReference type="HOGENOM" id="CLU_040681_13_1_4"/>
<feature type="domain" description="SIS" evidence="9">
    <location>
        <begin position="37"/>
        <end position="180"/>
    </location>
</feature>
<dbReference type="CDD" id="cd05014">
    <property type="entry name" value="SIS_Kpsf"/>
    <property type="match status" value="1"/>
</dbReference>
<dbReference type="PANTHER" id="PTHR42745:SF1">
    <property type="entry name" value="ARABINOSE 5-PHOSPHATE ISOMERASE KDSD"/>
    <property type="match status" value="1"/>
</dbReference>
<dbReference type="PROSITE" id="PS51371">
    <property type="entry name" value="CBS"/>
    <property type="match status" value="2"/>
</dbReference>
<dbReference type="PANTHER" id="PTHR42745">
    <property type="match status" value="1"/>
</dbReference>
<evidence type="ECO:0000259" key="8">
    <source>
        <dbReference type="PROSITE" id="PS51371"/>
    </source>
</evidence>
<dbReference type="STRING" id="1203554.HMPREF1476_01259"/>
<dbReference type="PATRIC" id="fig|1203554.3.peg.1320"/>
<proteinExistence type="inferred from homology"/>
<dbReference type="SUPFAM" id="SSF53697">
    <property type="entry name" value="SIS domain"/>
    <property type="match status" value="1"/>
</dbReference>
<protein>
    <submittedName>
        <fullName evidence="10">KpsF/GutQ family sugar isomerase</fullName>
    </submittedName>
</protein>
<dbReference type="Pfam" id="PF01380">
    <property type="entry name" value="SIS"/>
    <property type="match status" value="1"/>
</dbReference>
<feature type="site" description="Catalytically relevant" evidence="6">
    <location>
        <position position="55"/>
    </location>
</feature>
<evidence type="ECO:0000259" key="9">
    <source>
        <dbReference type="PROSITE" id="PS51464"/>
    </source>
</evidence>
<dbReference type="Pfam" id="PF00571">
    <property type="entry name" value="CBS"/>
    <property type="match status" value="2"/>
</dbReference>
<evidence type="ECO:0000313" key="10">
    <source>
        <dbReference type="EMBL" id="EPD99222.1"/>
    </source>
</evidence>
<keyword evidence="5" id="KW-0479">Metal-binding</keyword>
<dbReference type="AlphaFoldDB" id="S3BYV3"/>
<dbReference type="GO" id="GO:0019146">
    <property type="term" value="F:arabinose-5-phosphate isomerase activity"/>
    <property type="evidence" value="ECO:0007669"/>
    <property type="project" value="UniProtKB-ARBA"/>
</dbReference>
<dbReference type="RefSeq" id="WP_016474506.1">
    <property type="nucleotide sequence ID" value="NZ_KE150480.1"/>
</dbReference>
<keyword evidence="3 7" id="KW-0129">CBS domain</keyword>
<keyword evidence="10" id="KW-0413">Isomerase</keyword>
<dbReference type="GO" id="GO:0097367">
    <property type="term" value="F:carbohydrate derivative binding"/>
    <property type="evidence" value="ECO:0007669"/>
    <property type="project" value="InterPro"/>
</dbReference>
<evidence type="ECO:0000256" key="6">
    <source>
        <dbReference type="PIRSR" id="PIRSR004692-3"/>
    </source>
</evidence>
<keyword evidence="2" id="KW-0677">Repeat</keyword>
<comment type="caution">
    <text evidence="10">The sequence shown here is derived from an EMBL/GenBank/DDBJ whole genome shotgun (WGS) entry which is preliminary data.</text>
</comment>
<evidence type="ECO:0000256" key="7">
    <source>
        <dbReference type="PROSITE-ProRule" id="PRU00703"/>
    </source>
</evidence>
<dbReference type="eggNOG" id="COG0517">
    <property type="taxonomic scope" value="Bacteria"/>
</dbReference>